<dbReference type="AlphaFoldDB" id="A0ABD5W077"/>
<dbReference type="PANTHER" id="PTHR34236">
    <property type="entry name" value="DIMETHYL SULFOXIDE REDUCTASE TRANSCRIPTIONAL ACTIVATOR"/>
    <property type="match status" value="1"/>
</dbReference>
<dbReference type="InterPro" id="IPR007050">
    <property type="entry name" value="HTH_bacterioopsin"/>
</dbReference>
<protein>
    <submittedName>
        <fullName evidence="4">Helix-turn-helix domain-containing protein</fullName>
    </submittedName>
</protein>
<organism evidence="4 5">
    <name type="scientific">Halovenus salina</name>
    <dbReference type="NCBI Taxonomy" id="1510225"/>
    <lineage>
        <taxon>Archaea</taxon>
        <taxon>Methanobacteriati</taxon>
        <taxon>Methanobacteriota</taxon>
        <taxon>Stenosarchaea group</taxon>
        <taxon>Halobacteria</taxon>
        <taxon>Halobacteriales</taxon>
        <taxon>Haloarculaceae</taxon>
        <taxon>Halovenus</taxon>
    </lineage>
</organism>
<name>A0ABD5W077_9EURY</name>
<evidence type="ECO:0000256" key="1">
    <source>
        <dbReference type="ARBA" id="ARBA00023015"/>
    </source>
</evidence>
<keyword evidence="1" id="KW-0805">Transcription regulation</keyword>
<dbReference type="GeneID" id="76629797"/>
<reference evidence="4 5" key="1">
    <citation type="journal article" date="2019" name="Int. J. Syst. Evol. Microbiol.">
        <title>The Global Catalogue of Microorganisms (GCM) 10K type strain sequencing project: providing services to taxonomists for standard genome sequencing and annotation.</title>
        <authorList>
            <consortium name="The Broad Institute Genomics Platform"/>
            <consortium name="The Broad Institute Genome Sequencing Center for Infectious Disease"/>
            <person name="Wu L."/>
            <person name="Ma J."/>
        </authorList>
    </citation>
    <scope>NUCLEOTIDE SEQUENCE [LARGE SCALE GENOMIC DNA]</scope>
    <source>
        <strain evidence="4 5">JCM 30072</strain>
    </source>
</reference>
<dbReference type="InterPro" id="IPR013324">
    <property type="entry name" value="RNA_pol_sigma_r3/r4-like"/>
</dbReference>
<dbReference type="PANTHER" id="PTHR34236:SF1">
    <property type="entry name" value="DIMETHYL SULFOXIDE REDUCTASE TRANSCRIPTIONAL ACTIVATOR"/>
    <property type="match status" value="1"/>
</dbReference>
<dbReference type="SUPFAM" id="SSF88659">
    <property type="entry name" value="Sigma3 and sigma4 domains of RNA polymerase sigma factors"/>
    <property type="match status" value="1"/>
</dbReference>
<dbReference type="Proteomes" id="UP001596445">
    <property type="component" value="Unassembled WGS sequence"/>
</dbReference>
<evidence type="ECO:0000256" key="2">
    <source>
        <dbReference type="ARBA" id="ARBA00023163"/>
    </source>
</evidence>
<proteinExistence type="predicted"/>
<dbReference type="Pfam" id="PF04967">
    <property type="entry name" value="HTH_10"/>
    <property type="match status" value="1"/>
</dbReference>
<sequence length="214" mass="24309">MLTQFRYDATVLGPTLRSDFDAQLRATRTNVGRDHVQRTNFAVRTEDAARFEDTLDWDTTVSAWRKVHKGPERLTYHVQYEREILETLGYLAALDRGGEFLHARTESDNWVVRMLFPDRQQFGEFVDDCRDYGLALDIERMSAGEFTPNTPEHSLTDKQREALLTAHSMGYFAVPQETSVQEISDELGLSAAAVSGRLHRGLARLVDTLSDDAP</sequence>
<gene>
    <name evidence="4" type="ORF">ACFQQG_06365</name>
</gene>
<feature type="domain" description="HTH bat-type" evidence="3">
    <location>
        <begin position="155"/>
        <end position="206"/>
    </location>
</feature>
<evidence type="ECO:0000313" key="5">
    <source>
        <dbReference type="Proteomes" id="UP001596445"/>
    </source>
</evidence>
<keyword evidence="5" id="KW-1185">Reference proteome</keyword>
<dbReference type="Gene3D" id="1.10.10.10">
    <property type="entry name" value="Winged helix-like DNA-binding domain superfamily/Winged helix DNA-binding domain"/>
    <property type="match status" value="1"/>
</dbReference>
<keyword evidence="2" id="KW-0804">Transcription</keyword>
<accession>A0ABD5W077</accession>
<comment type="caution">
    <text evidence="4">The sequence shown here is derived from an EMBL/GenBank/DDBJ whole genome shotgun (WGS) entry which is preliminary data.</text>
</comment>
<evidence type="ECO:0000313" key="4">
    <source>
        <dbReference type="EMBL" id="MFC7057859.1"/>
    </source>
</evidence>
<dbReference type="InterPro" id="IPR036388">
    <property type="entry name" value="WH-like_DNA-bd_sf"/>
</dbReference>
<dbReference type="EMBL" id="JBHSZI010000001">
    <property type="protein sequence ID" value="MFC7057859.1"/>
    <property type="molecule type" value="Genomic_DNA"/>
</dbReference>
<evidence type="ECO:0000259" key="3">
    <source>
        <dbReference type="Pfam" id="PF04967"/>
    </source>
</evidence>
<dbReference type="RefSeq" id="WP_267163658.1">
    <property type="nucleotide sequence ID" value="NZ_CP112972.1"/>
</dbReference>